<dbReference type="Proteomes" id="UP000807825">
    <property type="component" value="Unassembled WGS sequence"/>
</dbReference>
<evidence type="ECO:0000313" key="3">
    <source>
        <dbReference type="EMBL" id="MBI5249684.1"/>
    </source>
</evidence>
<feature type="region of interest" description="Disordered" evidence="1">
    <location>
        <begin position="350"/>
        <end position="373"/>
    </location>
</feature>
<gene>
    <name evidence="3" type="ORF">HY912_09330</name>
</gene>
<keyword evidence="2" id="KW-0812">Transmembrane</keyword>
<dbReference type="EMBL" id="JACRDE010000253">
    <property type="protein sequence ID" value="MBI5249684.1"/>
    <property type="molecule type" value="Genomic_DNA"/>
</dbReference>
<dbReference type="AlphaFoldDB" id="A0A9D6V2P8"/>
<evidence type="ECO:0000313" key="4">
    <source>
        <dbReference type="Proteomes" id="UP000807825"/>
    </source>
</evidence>
<feature type="non-terminal residue" evidence="3">
    <location>
        <position position="373"/>
    </location>
</feature>
<protein>
    <submittedName>
        <fullName evidence="3">Uncharacterized protein</fullName>
    </submittedName>
</protein>
<evidence type="ECO:0000256" key="2">
    <source>
        <dbReference type="SAM" id="Phobius"/>
    </source>
</evidence>
<feature type="transmembrane region" description="Helical" evidence="2">
    <location>
        <begin position="21"/>
        <end position="42"/>
    </location>
</feature>
<feature type="transmembrane region" description="Helical" evidence="2">
    <location>
        <begin position="259"/>
        <end position="277"/>
    </location>
</feature>
<proteinExistence type="predicted"/>
<feature type="region of interest" description="Disordered" evidence="1">
    <location>
        <begin position="285"/>
        <end position="333"/>
    </location>
</feature>
<reference evidence="3" key="1">
    <citation type="submission" date="2020-07" db="EMBL/GenBank/DDBJ databases">
        <title>Huge and variable diversity of episymbiotic CPR bacteria and DPANN archaea in groundwater ecosystems.</title>
        <authorList>
            <person name="He C.Y."/>
            <person name="Keren R."/>
            <person name="Whittaker M."/>
            <person name="Farag I.F."/>
            <person name="Doudna J."/>
            <person name="Cate J.H.D."/>
            <person name="Banfield J.F."/>
        </authorList>
    </citation>
    <scope>NUCLEOTIDE SEQUENCE</scope>
    <source>
        <strain evidence="3">NC_groundwater_1664_Pr3_B-0.1um_52_9</strain>
    </source>
</reference>
<accession>A0A9D6V2P8</accession>
<organism evidence="3 4">
    <name type="scientific">Desulfomonile tiedjei</name>
    <dbReference type="NCBI Taxonomy" id="2358"/>
    <lineage>
        <taxon>Bacteria</taxon>
        <taxon>Pseudomonadati</taxon>
        <taxon>Thermodesulfobacteriota</taxon>
        <taxon>Desulfomonilia</taxon>
        <taxon>Desulfomonilales</taxon>
        <taxon>Desulfomonilaceae</taxon>
        <taxon>Desulfomonile</taxon>
    </lineage>
</organism>
<evidence type="ECO:0000256" key="1">
    <source>
        <dbReference type="SAM" id="MobiDB-lite"/>
    </source>
</evidence>
<name>A0A9D6V2P8_9BACT</name>
<sequence length="373" mass="40951">MSSRTSVKEQTGSGISWGKTILAAIVAACLAWLVAGVTLHLGSVEPAQRLSISEQAKSLAKELDAALKIRAAVVMSVVYNRSLEKLLASTGLDNFANFIHGQLSDFLSLEMLNDNGEVVAMIGELPLSQADLSSKDAGENVFRKDPRAFVTGIFRDDPVNGCFFLTCRHRNGDGTYWYTRTRFTRRVIEGLLNEFQGRASLVSISGGKHDLEVVYGHPTRTYGSSWSGLQSVEATLESPGWLVKVAAEDNVSPFRRKSIILPAIALVFTIIACFLWPRIRISEPWKKDSQGSGATEIPAGRESGRSFDTTKESAGTKNRAKPELSGRIEAPGLPRQNELFAAYFADDYRPGENQATSKRDESYEDYFCPSQLI</sequence>
<keyword evidence="2" id="KW-0472">Membrane</keyword>
<comment type="caution">
    <text evidence="3">The sequence shown here is derived from an EMBL/GenBank/DDBJ whole genome shotgun (WGS) entry which is preliminary data.</text>
</comment>
<keyword evidence="2" id="KW-1133">Transmembrane helix</keyword>
<feature type="compositionally biased region" description="Basic and acidic residues" evidence="1">
    <location>
        <begin position="302"/>
        <end position="311"/>
    </location>
</feature>